<feature type="region of interest" description="Disordered" evidence="10">
    <location>
        <begin position="199"/>
        <end position="251"/>
    </location>
</feature>
<feature type="region of interest" description="Disordered" evidence="10">
    <location>
        <begin position="99"/>
        <end position="133"/>
    </location>
</feature>
<dbReference type="PROSITE" id="PS00028">
    <property type="entry name" value="ZINC_FINGER_C2H2_1"/>
    <property type="match status" value="4"/>
</dbReference>
<dbReference type="FunFam" id="3.30.160.60:FF:000125">
    <property type="entry name" value="Putative zinc finger protein 143"/>
    <property type="match status" value="1"/>
</dbReference>
<keyword evidence="2" id="KW-0479">Metal-binding</keyword>
<keyword evidence="6" id="KW-0805">Transcription regulation</keyword>
<name>G0VF22_NAUCA</name>
<dbReference type="GO" id="GO:0008270">
    <property type="term" value="F:zinc ion binding"/>
    <property type="evidence" value="ECO:0007669"/>
    <property type="project" value="UniProtKB-KW"/>
</dbReference>
<dbReference type="GO" id="GO:0005634">
    <property type="term" value="C:nucleus"/>
    <property type="evidence" value="ECO:0007669"/>
    <property type="project" value="UniProtKB-SubCell"/>
</dbReference>
<evidence type="ECO:0000256" key="4">
    <source>
        <dbReference type="ARBA" id="ARBA00022771"/>
    </source>
</evidence>
<dbReference type="SMART" id="SM00355">
    <property type="entry name" value="ZnF_C2H2"/>
    <property type="match status" value="5"/>
</dbReference>
<dbReference type="HOGENOM" id="CLU_068955_0_0_1"/>
<feature type="domain" description="C2H2-type" evidence="11">
    <location>
        <begin position="73"/>
        <end position="100"/>
    </location>
</feature>
<dbReference type="AlphaFoldDB" id="G0VF22"/>
<dbReference type="InterPro" id="IPR051061">
    <property type="entry name" value="Zinc_finger_trans_reg"/>
</dbReference>
<dbReference type="Pfam" id="PF00096">
    <property type="entry name" value="zf-C2H2"/>
    <property type="match status" value="1"/>
</dbReference>
<evidence type="ECO:0000256" key="7">
    <source>
        <dbReference type="ARBA" id="ARBA00023163"/>
    </source>
</evidence>
<evidence type="ECO:0000256" key="10">
    <source>
        <dbReference type="SAM" id="MobiDB-lite"/>
    </source>
</evidence>
<evidence type="ECO:0000256" key="6">
    <source>
        <dbReference type="ARBA" id="ARBA00023015"/>
    </source>
</evidence>
<evidence type="ECO:0000256" key="2">
    <source>
        <dbReference type="ARBA" id="ARBA00022723"/>
    </source>
</evidence>
<protein>
    <recommendedName>
        <fullName evidence="11">C2H2-type domain-containing protein</fullName>
    </recommendedName>
</protein>
<dbReference type="OrthoDB" id="3437960at2759"/>
<feature type="domain" description="C2H2-type" evidence="11">
    <location>
        <begin position="13"/>
        <end position="42"/>
    </location>
</feature>
<evidence type="ECO:0000256" key="8">
    <source>
        <dbReference type="ARBA" id="ARBA00023242"/>
    </source>
</evidence>
<feature type="compositionally biased region" description="Pro residues" evidence="10">
    <location>
        <begin position="237"/>
        <end position="248"/>
    </location>
</feature>
<sequence>MVATEKRSKKKVYKCQFEGCHREFTRPCLLQQHRYSHTNERPYICDVEGCGKRFMRPCHLKVHKWTHSKVKPLKCAFCEKGFITNQQLKRHLNTHAKKSRKALLAITPPNESETNEKKQQKKANSKPNDISDVTTSISNMKMENGNGHENGKDPLSLQNVPLPDVIKCAYEDCGEILAPGEDLINHLLESHLVSKLVYEDEEDESPLPSPLKEASDDQKSDTLLQQIQDKPVLVQPQPVPKSHPSLPPPHHHYTDYSNCPDLGPDGYSEWTDLSCRDCTYKCLPYTETVFDLIEHYDQDHGFIPETLVKYGYINLYDTNISDLTTIP</sequence>
<dbReference type="FunCoup" id="G0VF22">
    <property type="interactions" value="278"/>
</dbReference>
<dbReference type="GO" id="GO:0000978">
    <property type="term" value="F:RNA polymerase II cis-regulatory region sequence-specific DNA binding"/>
    <property type="evidence" value="ECO:0007669"/>
    <property type="project" value="EnsemblFungi"/>
</dbReference>
<dbReference type="GO" id="GO:0018890">
    <property type="term" value="P:cyanamide metabolic process"/>
    <property type="evidence" value="ECO:0007669"/>
    <property type="project" value="EnsemblFungi"/>
</dbReference>
<dbReference type="GeneID" id="96903720"/>
<comment type="subcellular location">
    <subcellularLocation>
        <location evidence="1">Nucleus</location>
    </subcellularLocation>
</comment>
<keyword evidence="3" id="KW-0677">Repeat</keyword>
<dbReference type="InterPro" id="IPR013087">
    <property type="entry name" value="Znf_C2H2_type"/>
</dbReference>
<reference evidence="12 13" key="1">
    <citation type="journal article" date="2011" name="Proc. Natl. Acad. Sci. U.S.A.">
        <title>Evolutionary erosion of yeast sex chromosomes by mating-type switching accidents.</title>
        <authorList>
            <person name="Gordon J.L."/>
            <person name="Armisen D."/>
            <person name="Proux-Wera E."/>
            <person name="Oheigeartaigh S.S."/>
            <person name="Byrne K.P."/>
            <person name="Wolfe K.H."/>
        </authorList>
    </citation>
    <scope>NUCLEOTIDE SEQUENCE [LARGE SCALE GENOMIC DNA]</scope>
    <source>
        <strain evidence="13">ATCC 76901 / BCRC 22586 / CBS 4309 / NBRC 1992 / NRRL Y-12630</strain>
    </source>
</reference>
<evidence type="ECO:0000256" key="3">
    <source>
        <dbReference type="ARBA" id="ARBA00022737"/>
    </source>
</evidence>
<evidence type="ECO:0000313" key="13">
    <source>
        <dbReference type="Proteomes" id="UP000001640"/>
    </source>
</evidence>
<dbReference type="SUPFAM" id="SSF57667">
    <property type="entry name" value="beta-beta-alpha zinc fingers"/>
    <property type="match status" value="2"/>
</dbReference>
<gene>
    <name evidence="12" type="primary">NCAS0E00170</name>
    <name evidence="12" type="ordered locus">NCAS_0E00170</name>
</gene>
<feature type="domain" description="C2H2-type" evidence="11">
    <location>
        <begin position="43"/>
        <end position="72"/>
    </location>
</feature>
<dbReference type="STRING" id="1064592.G0VF22"/>
<dbReference type="PANTHER" id="PTHR46179">
    <property type="entry name" value="ZINC FINGER PROTEIN"/>
    <property type="match status" value="1"/>
</dbReference>
<dbReference type="Gene3D" id="3.30.160.60">
    <property type="entry name" value="Classic Zinc Finger"/>
    <property type="match status" value="3"/>
</dbReference>
<dbReference type="PANTHER" id="PTHR46179:SF13">
    <property type="entry name" value="C2H2-TYPE DOMAIN-CONTAINING PROTEIN"/>
    <property type="match status" value="1"/>
</dbReference>
<evidence type="ECO:0000256" key="1">
    <source>
        <dbReference type="ARBA" id="ARBA00004123"/>
    </source>
</evidence>
<dbReference type="Proteomes" id="UP000001640">
    <property type="component" value="Chromosome 5"/>
</dbReference>
<keyword evidence="4 9" id="KW-0863">Zinc-finger</keyword>
<dbReference type="KEGG" id="ncs:NCAS_0E00170"/>
<evidence type="ECO:0000313" key="12">
    <source>
        <dbReference type="EMBL" id="CCC70087.1"/>
    </source>
</evidence>
<keyword evidence="13" id="KW-1185">Reference proteome</keyword>
<dbReference type="PROSITE" id="PS50157">
    <property type="entry name" value="ZINC_FINGER_C2H2_2"/>
    <property type="match status" value="3"/>
</dbReference>
<keyword evidence="7" id="KW-0804">Transcription</keyword>
<evidence type="ECO:0000259" key="11">
    <source>
        <dbReference type="PROSITE" id="PS50157"/>
    </source>
</evidence>
<dbReference type="EMBL" id="HE576756">
    <property type="protein sequence ID" value="CCC70087.1"/>
    <property type="molecule type" value="Genomic_DNA"/>
</dbReference>
<dbReference type="RefSeq" id="XP_003676448.1">
    <property type="nucleotide sequence ID" value="XM_003676400.1"/>
</dbReference>
<dbReference type="GO" id="GO:0001228">
    <property type="term" value="F:DNA-binding transcription activator activity, RNA polymerase II-specific"/>
    <property type="evidence" value="ECO:0007669"/>
    <property type="project" value="EnsemblFungi"/>
</dbReference>
<keyword evidence="5" id="KW-0862">Zinc</keyword>
<organism evidence="12 13">
    <name type="scientific">Naumovozyma castellii</name>
    <name type="common">Yeast</name>
    <name type="synonym">Saccharomyces castellii</name>
    <dbReference type="NCBI Taxonomy" id="27288"/>
    <lineage>
        <taxon>Eukaryota</taxon>
        <taxon>Fungi</taxon>
        <taxon>Dikarya</taxon>
        <taxon>Ascomycota</taxon>
        <taxon>Saccharomycotina</taxon>
        <taxon>Saccharomycetes</taxon>
        <taxon>Saccharomycetales</taxon>
        <taxon>Saccharomycetaceae</taxon>
        <taxon>Naumovozyma</taxon>
    </lineage>
</organism>
<accession>G0VF22</accession>
<evidence type="ECO:0000256" key="5">
    <source>
        <dbReference type="ARBA" id="ARBA00022833"/>
    </source>
</evidence>
<keyword evidence="8" id="KW-0539">Nucleus</keyword>
<dbReference type="InterPro" id="IPR036236">
    <property type="entry name" value="Znf_C2H2_sf"/>
</dbReference>
<dbReference type="eggNOG" id="KOG1721">
    <property type="taxonomic scope" value="Eukaryota"/>
</dbReference>
<dbReference type="OMA" id="QHRYSHT"/>
<evidence type="ECO:0000256" key="9">
    <source>
        <dbReference type="PROSITE-ProRule" id="PRU00042"/>
    </source>
</evidence>
<reference key="2">
    <citation type="submission" date="2011-08" db="EMBL/GenBank/DDBJ databases">
        <title>Genome sequence of Naumovozyma castellii.</title>
        <authorList>
            <person name="Gordon J.L."/>
            <person name="Armisen D."/>
            <person name="Proux-Wera E."/>
            <person name="OhEigeartaigh S.S."/>
            <person name="Byrne K.P."/>
            <person name="Wolfe K.H."/>
        </authorList>
    </citation>
    <scope>NUCLEOTIDE SEQUENCE</scope>
    <source>
        <strain>Type strain:CBS 4309</strain>
    </source>
</reference>
<proteinExistence type="predicted"/>
<dbReference type="InParanoid" id="G0VF22"/>